<sequence length="93" mass="9778">MGFYLKDPGARIDYTVDWAAGYLAGDTIAASAWIVAPEEAGGIAVAGATSLPARASATLEGGVPGHVYRVTNRVTLTSGRIEERTLSIRVDER</sequence>
<comment type="caution">
    <text evidence="1">The sequence shown here is derived from an EMBL/GenBank/DDBJ whole genome shotgun (WGS) entry which is preliminary data.</text>
</comment>
<accession>A0A7W7B449</accession>
<dbReference type="Pfam" id="PF23148">
    <property type="entry name" value="Gp77"/>
    <property type="match status" value="1"/>
</dbReference>
<dbReference type="RefSeq" id="WP_184071491.1">
    <property type="nucleotide sequence ID" value="NZ_JACHNZ010000051.1"/>
</dbReference>
<dbReference type="EMBL" id="JACHNZ010000051">
    <property type="protein sequence ID" value="MBB4633669.1"/>
    <property type="molecule type" value="Genomic_DNA"/>
</dbReference>
<gene>
    <name evidence="1" type="ORF">GGQ98_003318</name>
</gene>
<dbReference type="InterPro" id="IPR056928">
    <property type="entry name" value="Gp77-like"/>
</dbReference>
<organism evidence="1 2">
    <name type="scientific">Sphingosinicella soli</name>
    <dbReference type="NCBI Taxonomy" id="333708"/>
    <lineage>
        <taxon>Bacteria</taxon>
        <taxon>Pseudomonadati</taxon>
        <taxon>Pseudomonadota</taxon>
        <taxon>Alphaproteobacteria</taxon>
        <taxon>Sphingomonadales</taxon>
        <taxon>Sphingosinicellaceae</taxon>
        <taxon>Sphingosinicella</taxon>
    </lineage>
</organism>
<name>A0A7W7B449_9SPHN</name>
<evidence type="ECO:0000313" key="2">
    <source>
        <dbReference type="Proteomes" id="UP000566324"/>
    </source>
</evidence>
<keyword evidence="2" id="KW-1185">Reference proteome</keyword>
<protein>
    <submittedName>
        <fullName evidence="1">Uncharacterized protein</fullName>
    </submittedName>
</protein>
<reference evidence="1 2" key="1">
    <citation type="submission" date="2020-08" db="EMBL/GenBank/DDBJ databases">
        <title>Genomic Encyclopedia of Type Strains, Phase IV (KMG-IV): sequencing the most valuable type-strain genomes for metagenomic binning, comparative biology and taxonomic classification.</title>
        <authorList>
            <person name="Goeker M."/>
        </authorList>
    </citation>
    <scope>NUCLEOTIDE SEQUENCE [LARGE SCALE GENOMIC DNA]</scope>
    <source>
        <strain evidence="1 2">DSM 17328</strain>
    </source>
</reference>
<dbReference type="Proteomes" id="UP000566324">
    <property type="component" value="Unassembled WGS sequence"/>
</dbReference>
<evidence type="ECO:0000313" key="1">
    <source>
        <dbReference type="EMBL" id="MBB4633669.1"/>
    </source>
</evidence>
<dbReference type="AlphaFoldDB" id="A0A7W7B449"/>
<proteinExistence type="predicted"/>